<protein>
    <submittedName>
        <fullName evidence="1">Uncharacterized protein</fullName>
    </submittedName>
</protein>
<evidence type="ECO:0000313" key="2">
    <source>
        <dbReference type="Proteomes" id="UP001222434"/>
    </source>
</evidence>
<dbReference type="Proteomes" id="UP001222434">
    <property type="component" value="Unassembled WGS sequence"/>
</dbReference>
<name>A0AAJ1N140_XENBV</name>
<reference evidence="1" key="1">
    <citation type="submission" date="2021-08" db="EMBL/GenBank/DDBJ databases">
        <authorList>
            <person name="Papudeshi B."/>
            <person name="Bashey-Visser F."/>
        </authorList>
    </citation>
    <scope>NUCLEOTIDE SEQUENCE</scope>
    <source>
        <strain evidence="1">MC_266_E_2016</strain>
    </source>
</reference>
<comment type="caution">
    <text evidence="1">The sequence shown here is derived from an EMBL/GenBank/DDBJ whole genome shotgun (WGS) entry which is preliminary data.</text>
</comment>
<dbReference type="RefSeq" id="WP_274713755.1">
    <property type="nucleotide sequence ID" value="NZ_JAILSO010000119.1"/>
</dbReference>
<reference evidence="1" key="2">
    <citation type="journal article" date="2022" name="J. Evol. Biol.">
        <title>Pre- and post-association barriers to host switching in sympatric mutualists.</title>
        <authorList>
            <person name="Dinges Z.M."/>
            <person name="Phillips R.K."/>
            <person name="Lively C.M."/>
            <person name="Bashey F."/>
        </authorList>
    </citation>
    <scope>NUCLEOTIDE SEQUENCE</scope>
    <source>
        <strain evidence="1">MC_266_E_2016</strain>
    </source>
</reference>
<organism evidence="1 2">
    <name type="scientific">Xenorhabdus bovienii</name>
    <name type="common">Xenorhabdus nematophila subsp. bovienii</name>
    <dbReference type="NCBI Taxonomy" id="40576"/>
    <lineage>
        <taxon>Bacteria</taxon>
        <taxon>Pseudomonadati</taxon>
        <taxon>Pseudomonadota</taxon>
        <taxon>Gammaproteobacteria</taxon>
        <taxon>Enterobacterales</taxon>
        <taxon>Morganellaceae</taxon>
        <taxon>Xenorhabdus</taxon>
    </lineage>
</organism>
<proteinExistence type="predicted"/>
<sequence length="193" mass="22736">MILPDLPEPQNKEQASIFAKNYATAIKKSHQMKQLKMRRFECEEKDAPKWFVRMVDIEINFILYRIDYLERWDRKPDSHTYATETLRHIRVALDMMCSFLKPERMYFNSISRAEKWLELKDHPVKADTPKQVKLSRLYKGGHFKGYALSVDGMLLSNQHQVVIETHSRDIHPTLNVTFTVSDEMAGEVVDIHI</sequence>
<gene>
    <name evidence="1" type="ORF">KKJ01_19580</name>
</gene>
<evidence type="ECO:0000313" key="1">
    <source>
        <dbReference type="EMBL" id="MDE1480355.1"/>
    </source>
</evidence>
<accession>A0AAJ1N140</accession>
<dbReference type="EMBL" id="JAILSO010000119">
    <property type="protein sequence ID" value="MDE1480355.1"/>
    <property type="molecule type" value="Genomic_DNA"/>
</dbReference>
<dbReference type="AlphaFoldDB" id="A0AAJ1N140"/>